<keyword evidence="2" id="KW-1185">Reference proteome</keyword>
<protein>
    <submittedName>
        <fullName evidence="1">Uncharacterized protein</fullName>
    </submittedName>
</protein>
<name>A0ACB7NYV6_9PEZI</name>
<sequence length="1485" mass="163953">MTTMDSDYGSSSSSEPDEEPFYKPADGSDTASSADGSNVSDDAQPEPRDSPRSSTPDDEEPPVVVTMTARAYQLEMLEESLKQNIIVAMDTGSGKTQVAILRMQAELEQSDKIVWFLAPTVSLAEQQFEAIRAQIPGVQSKLILGSDSVDAWSTQPGVWDAVLLNTRVVVSTYQILSDAVSHALIPLSSLGLVVIDEAHNAKGRNPIARLMKEHYVPSKAKGLPVPHILGLTASPLMRSNLSDLEVLEQTLDAVCKTPSKHRDELMAQVNRPEMKATAYGSMIDPEGGTEPTPTMARLKSAYLELDIRQDPHVRHLLTDKTPRGRARLKKVLLTKQTYCRSQMESFCRGALDICKSCGPWAADYYIHRVISAFVKDPAPATPGHANENLAEQERKYLVEAFLKVDAQAPPEIPTALSPKVQALLGALESHQENPFGIVFVRERATVAVLSHILAVHPKTSHRYRVGSMVGTSRVPGRRQDFLDLSQKEYLLSLLSFRKGTTNLLVATSVLEEGIDVPACNLVICFDKPDNLKSFIQRRGRARMSASRLYLLVEDESDGSSRGWQDLEQEMKRKYEDDMRENQRLEEIENIEDLDYPVLRSQETGAQITILDAKSHLEHFCATLSTRKFVDWSPFYVVHDLEGNPVDPHQPGLRKATVHLPVSLAPELRCFQSLQAWTSEANACKDAAFQAYAKLYEVGLVNRNLLPIRETDLIKDIEPRVGMATVREQLNPWPLIARAWQDGAPVSRRTLSVSSRGDPVSAELELALPVPVPHMEPFSLYWTHTSSWLIGMDSDTPMPSVTAGGQADHTSTLLTMAFGHRWDVEEKQFPVRFTCMDRDIRLEDMGSDIASAELLGKTSFAHLVRDTGNRNHPYFCLDWIPAKPAVELVGKPYRGFEEAPEDSAYVAVKTWPRKSGAFRPLHQNSAPKPSSKPYPRILPADQVRVDKVPAIYAQVGMMIPAITHALEVHLVAKDLLESRLEQTGITDLSLIVTAITASAARGPTDYERIEFLGDSILKFCTTINCSATYLKFPEGCLSPLKDKIVSNSRLFRAAVDFGLDRYIIHKAFTLHKWRPTYVENLIENPPSATETRRISTKIIADVVEALIGTAFVSGGISKALACMSLFLPDVAWNSIEYGREAMYNEAPDDEPLPRTMRQLESLVGYTFTKKALLVEAMTHPSCNGPGIRASLDRLEFLGDAILDYVVVNKLFAISDPAPLENSSLHLLRTALVNADILGFLVMEWAITEDSVEVTVTTDENAADDDSTTTTTNPNPNPPPDIHLTPTKRPLPLWTFLRHASPDMGLIQQTTALRHAAMRADLLHALWHSPSYPWSLLCRLQAQKFYSDILESLLGAVWVDSGDLAGACEAVVERLGILPLMRRLVRDRVHLLHPKEELGVLAVSEKVEYAVEPQVVGVGGGGGGGGEGEGERVFVCEVKVGGVVMGRAEGAASREEARTRAAEEACEVLRGRRKGEGEGMVVEGGSE</sequence>
<reference evidence="1 2" key="1">
    <citation type="journal article" date="2021" name="Nat. Commun.">
        <title>Genetic determinants of endophytism in the Arabidopsis root mycobiome.</title>
        <authorList>
            <person name="Mesny F."/>
            <person name="Miyauchi S."/>
            <person name="Thiergart T."/>
            <person name="Pickel B."/>
            <person name="Atanasova L."/>
            <person name="Karlsson M."/>
            <person name="Huettel B."/>
            <person name="Barry K.W."/>
            <person name="Haridas S."/>
            <person name="Chen C."/>
            <person name="Bauer D."/>
            <person name="Andreopoulos W."/>
            <person name="Pangilinan J."/>
            <person name="LaButti K."/>
            <person name="Riley R."/>
            <person name="Lipzen A."/>
            <person name="Clum A."/>
            <person name="Drula E."/>
            <person name="Henrissat B."/>
            <person name="Kohler A."/>
            <person name="Grigoriev I.V."/>
            <person name="Martin F.M."/>
            <person name="Hacquard S."/>
        </authorList>
    </citation>
    <scope>NUCLEOTIDE SEQUENCE [LARGE SCALE GENOMIC DNA]</scope>
    <source>
        <strain evidence="1 2">MPI-SDFR-AT-0079</strain>
    </source>
</reference>
<dbReference type="Proteomes" id="UP000724584">
    <property type="component" value="Unassembled WGS sequence"/>
</dbReference>
<accession>A0ACB7NYV6</accession>
<evidence type="ECO:0000313" key="1">
    <source>
        <dbReference type="EMBL" id="KAH6622798.1"/>
    </source>
</evidence>
<evidence type="ECO:0000313" key="2">
    <source>
        <dbReference type="Proteomes" id="UP000724584"/>
    </source>
</evidence>
<organism evidence="1 2">
    <name type="scientific">Chaetomium tenue</name>
    <dbReference type="NCBI Taxonomy" id="1854479"/>
    <lineage>
        <taxon>Eukaryota</taxon>
        <taxon>Fungi</taxon>
        <taxon>Dikarya</taxon>
        <taxon>Ascomycota</taxon>
        <taxon>Pezizomycotina</taxon>
        <taxon>Sordariomycetes</taxon>
        <taxon>Sordariomycetidae</taxon>
        <taxon>Sordariales</taxon>
        <taxon>Chaetomiaceae</taxon>
        <taxon>Chaetomium</taxon>
    </lineage>
</organism>
<proteinExistence type="predicted"/>
<gene>
    <name evidence="1" type="ORF">F5144DRAFT_339598</name>
</gene>
<dbReference type="EMBL" id="JAGIZQ010000006">
    <property type="protein sequence ID" value="KAH6622798.1"/>
    <property type="molecule type" value="Genomic_DNA"/>
</dbReference>
<comment type="caution">
    <text evidence="1">The sequence shown here is derived from an EMBL/GenBank/DDBJ whole genome shotgun (WGS) entry which is preliminary data.</text>
</comment>